<evidence type="ECO:0000256" key="6">
    <source>
        <dbReference type="SAM" id="Phobius"/>
    </source>
</evidence>
<name>A0A285VQE6_9MICO</name>
<dbReference type="InterPro" id="IPR018076">
    <property type="entry name" value="T2SS_GspF_dom"/>
</dbReference>
<dbReference type="AlphaFoldDB" id="A0A285VQE6"/>
<protein>
    <submittedName>
        <fullName evidence="8">Tight adherence protein B</fullName>
    </submittedName>
</protein>
<dbReference type="Proteomes" id="UP000219688">
    <property type="component" value="Unassembled WGS sequence"/>
</dbReference>
<dbReference type="GO" id="GO:0005886">
    <property type="term" value="C:plasma membrane"/>
    <property type="evidence" value="ECO:0007669"/>
    <property type="project" value="UniProtKB-SubCell"/>
</dbReference>
<proteinExistence type="predicted"/>
<dbReference type="PANTHER" id="PTHR35007:SF4">
    <property type="entry name" value="CONSERVED TRANSMEMBRANE PROTEIN-RELATED"/>
    <property type="match status" value="1"/>
</dbReference>
<evidence type="ECO:0000256" key="3">
    <source>
        <dbReference type="ARBA" id="ARBA00022692"/>
    </source>
</evidence>
<evidence type="ECO:0000256" key="1">
    <source>
        <dbReference type="ARBA" id="ARBA00004651"/>
    </source>
</evidence>
<feature type="transmembrane region" description="Helical" evidence="6">
    <location>
        <begin position="159"/>
        <end position="180"/>
    </location>
</feature>
<keyword evidence="9" id="KW-1185">Reference proteome</keyword>
<dbReference type="PANTHER" id="PTHR35007">
    <property type="entry name" value="INTEGRAL MEMBRANE PROTEIN-RELATED"/>
    <property type="match status" value="1"/>
</dbReference>
<keyword evidence="4 6" id="KW-1133">Transmembrane helix</keyword>
<dbReference type="EMBL" id="OBQK01000007">
    <property type="protein sequence ID" value="SOC56294.1"/>
    <property type="molecule type" value="Genomic_DNA"/>
</dbReference>
<reference evidence="9" key="1">
    <citation type="submission" date="2017-08" db="EMBL/GenBank/DDBJ databases">
        <authorList>
            <person name="Varghese N."/>
            <person name="Submissions S."/>
        </authorList>
    </citation>
    <scope>NUCLEOTIDE SEQUENCE [LARGE SCALE GENOMIC DNA]</scope>
    <source>
        <strain evidence="9">USBA17B2</strain>
    </source>
</reference>
<accession>A0A285VQE6</accession>
<evidence type="ECO:0000313" key="8">
    <source>
        <dbReference type="EMBL" id="SOC56294.1"/>
    </source>
</evidence>
<keyword evidence="5 6" id="KW-0472">Membrane</keyword>
<keyword evidence="3 6" id="KW-0812">Transmembrane</keyword>
<dbReference type="RefSeq" id="WP_244903819.1">
    <property type="nucleotide sequence ID" value="NZ_OBQK01000007.1"/>
</dbReference>
<organism evidence="8 9">
    <name type="scientific">Ornithinimicrobium cerasi</name>
    <dbReference type="NCBI Taxonomy" id="2248773"/>
    <lineage>
        <taxon>Bacteria</taxon>
        <taxon>Bacillati</taxon>
        <taxon>Actinomycetota</taxon>
        <taxon>Actinomycetes</taxon>
        <taxon>Micrococcales</taxon>
        <taxon>Ornithinimicrobiaceae</taxon>
        <taxon>Ornithinimicrobium</taxon>
    </lineage>
</organism>
<evidence type="ECO:0000256" key="5">
    <source>
        <dbReference type="ARBA" id="ARBA00023136"/>
    </source>
</evidence>
<comment type="subcellular location">
    <subcellularLocation>
        <location evidence="1">Cell membrane</location>
        <topology evidence="1">Multi-pass membrane protein</topology>
    </subcellularLocation>
</comment>
<feature type="domain" description="Type II secretion system protein GspF" evidence="7">
    <location>
        <begin position="16"/>
        <end position="139"/>
    </location>
</feature>
<evidence type="ECO:0000313" key="9">
    <source>
        <dbReference type="Proteomes" id="UP000219688"/>
    </source>
</evidence>
<feature type="transmembrane region" description="Helical" evidence="6">
    <location>
        <begin position="122"/>
        <end position="147"/>
    </location>
</feature>
<evidence type="ECO:0000259" key="7">
    <source>
        <dbReference type="Pfam" id="PF00482"/>
    </source>
</evidence>
<dbReference type="Pfam" id="PF00482">
    <property type="entry name" value="T2SSF"/>
    <property type="match status" value="1"/>
</dbReference>
<gene>
    <name evidence="8" type="ORF">SAMN05421879_10773</name>
</gene>
<keyword evidence="2" id="KW-1003">Cell membrane</keyword>
<evidence type="ECO:0000256" key="4">
    <source>
        <dbReference type="ARBA" id="ARBA00022989"/>
    </source>
</evidence>
<evidence type="ECO:0000256" key="2">
    <source>
        <dbReference type="ARBA" id="ARBA00022475"/>
    </source>
</evidence>
<sequence>MLTRPARRDLAEVHLLDALAAALEAGLPTDRALHLALDSVESEGRAGAAWADLRRSADLGLPLAPSWDRAARRTGSPTIAAAGRAWAVAALSGAPLAAAVRSSAHAARERHRLLRAVEVATAGARATVTVLGLLPVAGVGLAAVLGIAPTTLYGSPPAVVSAAAGLALLLVGHLVVRALVARVVAGV</sequence>